<dbReference type="InterPro" id="IPR039699">
    <property type="entry name" value="Ribosomal_uL30"/>
</dbReference>
<sequence>MTASNIPKKYKDLPLVPETVLKKRHDLDELRRKKAAAQLEKDQTAPGIKAKKNIPKAKKPTALETLVSQGKSRRNGQKRYSRVLKKGMQTRASNKKTESTKEVELDNDEAEEETVTKTIRYQSNSVGAPMVFVIRVRDHHSASSMVKRILSRLRLRHINEGVFVRYDESHKKMLHLVEPWVIYGPPVKGVVEDLIERRGFGKIDGKRVALSDNTIIENALGDDHGVICSEDLVHEIFEAGDSFFPVTKFLWPFRLSHKTTHFERDTLKFKQGKNFGDQGEEINDIIRQML</sequence>
<evidence type="ECO:0000313" key="7">
    <source>
        <dbReference type="Proteomes" id="UP001153069"/>
    </source>
</evidence>
<keyword evidence="7" id="KW-1185">Reference proteome</keyword>
<organism evidence="6 7">
    <name type="scientific">Seminavis robusta</name>
    <dbReference type="NCBI Taxonomy" id="568900"/>
    <lineage>
        <taxon>Eukaryota</taxon>
        <taxon>Sar</taxon>
        <taxon>Stramenopiles</taxon>
        <taxon>Ochrophyta</taxon>
        <taxon>Bacillariophyta</taxon>
        <taxon>Bacillariophyceae</taxon>
        <taxon>Bacillariophycidae</taxon>
        <taxon>Naviculales</taxon>
        <taxon>Naviculaceae</taxon>
        <taxon>Seminavis</taxon>
    </lineage>
</organism>
<dbReference type="EMBL" id="CAICTM010002616">
    <property type="protein sequence ID" value="CAB9529771.1"/>
    <property type="molecule type" value="Genomic_DNA"/>
</dbReference>
<dbReference type="Gene3D" id="3.30.1390.20">
    <property type="entry name" value="Ribosomal protein L30, ferredoxin-like fold domain"/>
    <property type="match status" value="1"/>
</dbReference>
<comment type="similarity">
    <text evidence="1">Belongs to the universal ribosomal protein uL30 family.</text>
</comment>
<gene>
    <name evidence="6" type="ORF">SEMRO_2618_G332790.1</name>
</gene>
<dbReference type="PANTHER" id="PTHR11524:SF16">
    <property type="entry name" value="LARGE RIBOSOMAL SUBUNIT PROTEIN UL30"/>
    <property type="match status" value="1"/>
</dbReference>
<feature type="region of interest" description="Disordered" evidence="4">
    <location>
        <begin position="37"/>
        <end position="61"/>
    </location>
</feature>
<keyword evidence="2 6" id="KW-0689">Ribosomal protein</keyword>
<dbReference type="InterPro" id="IPR035808">
    <property type="entry name" value="Ribosomal_uL30_euk_arc"/>
</dbReference>
<accession>A0A9N8F1Z0</accession>
<keyword evidence="3" id="KW-0687">Ribonucleoprotein</keyword>
<dbReference type="GO" id="GO:0022625">
    <property type="term" value="C:cytosolic large ribosomal subunit"/>
    <property type="evidence" value="ECO:0007669"/>
    <property type="project" value="TreeGrafter"/>
</dbReference>
<proteinExistence type="inferred from homology"/>
<feature type="compositionally biased region" description="Basic residues" evidence="4">
    <location>
        <begin position="49"/>
        <end position="59"/>
    </location>
</feature>
<comment type="caution">
    <text evidence="6">The sequence shown here is derived from an EMBL/GenBank/DDBJ whole genome shotgun (WGS) entry which is preliminary data.</text>
</comment>
<feature type="domain" description="Large ribosomal subunit protein uL30-like ferredoxin-like fold" evidence="5">
    <location>
        <begin position="131"/>
        <end position="181"/>
    </location>
</feature>
<evidence type="ECO:0000256" key="4">
    <source>
        <dbReference type="SAM" id="MobiDB-lite"/>
    </source>
</evidence>
<dbReference type="AlphaFoldDB" id="A0A9N8F1Z0"/>
<dbReference type="SUPFAM" id="SSF55129">
    <property type="entry name" value="Ribosomal protein L30p/L7e"/>
    <property type="match status" value="1"/>
</dbReference>
<dbReference type="InterPro" id="IPR016082">
    <property type="entry name" value="Ribosomal_uL30_ferredoxin-like"/>
</dbReference>
<dbReference type="CDD" id="cd01657">
    <property type="entry name" value="Ribosomal_L7_archeal_euk"/>
    <property type="match status" value="1"/>
</dbReference>
<evidence type="ECO:0000259" key="5">
    <source>
        <dbReference type="Pfam" id="PF00327"/>
    </source>
</evidence>
<reference evidence="6" key="1">
    <citation type="submission" date="2020-06" db="EMBL/GenBank/DDBJ databases">
        <authorList>
            <consortium name="Plant Systems Biology data submission"/>
        </authorList>
    </citation>
    <scope>NUCLEOTIDE SEQUENCE</scope>
    <source>
        <strain evidence="6">D6</strain>
    </source>
</reference>
<name>A0A9N8F1Z0_9STRA</name>
<dbReference type="OrthoDB" id="28644at2759"/>
<dbReference type="PANTHER" id="PTHR11524">
    <property type="entry name" value="60S RIBOSOMAL PROTEIN L7"/>
    <property type="match status" value="1"/>
</dbReference>
<feature type="region of interest" description="Disordered" evidence="4">
    <location>
        <begin position="86"/>
        <end position="111"/>
    </location>
</feature>
<evidence type="ECO:0000256" key="1">
    <source>
        <dbReference type="ARBA" id="ARBA00007594"/>
    </source>
</evidence>
<dbReference type="FunFam" id="3.30.1390.20:FF:000004">
    <property type="entry name" value="60S ribosomal protein L7"/>
    <property type="match status" value="1"/>
</dbReference>
<dbReference type="GO" id="GO:0003723">
    <property type="term" value="F:RNA binding"/>
    <property type="evidence" value="ECO:0007669"/>
    <property type="project" value="TreeGrafter"/>
</dbReference>
<evidence type="ECO:0000256" key="3">
    <source>
        <dbReference type="ARBA" id="ARBA00023274"/>
    </source>
</evidence>
<dbReference type="GO" id="GO:0000463">
    <property type="term" value="P:maturation of LSU-rRNA from tricistronic rRNA transcript (SSU-rRNA, 5.8S rRNA, LSU-rRNA)"/>
    <property type="evidence" value="ECO:0007669"/>
    <property type="project" value="TreeGrafter"/>
</dbReference>
<evidence type="ECO:0000256" key="2">
    <source>
        <dbReference type="ARBA" id="ARBA00022980"/>
    </source>
</evidence>
<protein>
    <submittedName>
        <fullName evidence="6">60S ribosomal protein L7</fullName>
    </submittedName>
</protein>
<evidence type="ECO:0000313" key="6">
    <source>
        <dbReference type="EMBL" id="CAB9529771.1"/>
    </source>
</evidence>
<dbReference type="GO" id="GO:0003735">
    <property type="term" value="F:structural constituent of ribosome"/>
    <property type="evidence" value="ECO:0007669"/>
    <property type="project" value="TreeGrafter"/>
</dbReference>
<dbReference type="Pfam" id="PF00327">
    <property type="entry name" value="Ribosomal_L30"/>
    <property type="match status" value="1"/>
</dbReference>
<dbReference type="Proteomes" id="UP001153069">
    <property type="component" value="Unassembled WGS sequence"/>
</dbReference>
<feature type="compositionally biased region" description="Basic and acidic residues" evidence="4">
    <location>
        <begin position="95"/>
        <end position="104"/>
    </location>
</feature>
<dbReference type="InterPro" id="IPR036919">
    <property type="entry name" value="Ribo_uL30_ferredoxin-like_sf"/>
</dbReference>